<dbReference type="KEGG" id="lbc:LACBIDRAFT_298402"/>
<accession>B0DCS0</accession>
<protein>
    <submittedName>
        <fullName evidence="2">Predicted protein</fullName>
    </submittedName>
</protein>
<evidence type="ECO:0000313" key="2">
    <source>
        <dbReference type="EMBL" id="EDR07341.1"/>
    </source>
</evidence>
<dbReference type="OrthoDB" id="2756263at2759"/>
<evidence type="ECO:0000256" key="1">
    <source>
        <dbReference type="SAM" id="MobiDB-lite"/>
    </source>
</evidence>
<dbReference type="GeneID" id="6077431"/>
<feature type="region of interest" description="Disordered" evidence="1">
    <location>
        <begin position="55"/>
        <end position="74"/>
    </location>
</feature>
<feature type="compositionally biased region" description="Basic residues" evidence="1">
    <location>
        <begin position="64"/>
        <end position="74"/>
    </location>
</feature>
<sequence length="74" mass="8217">MDGYLTSLDRPNCSGWFFHFKKMPVKYFVILDTSPGREVTLLAREVAWAALRAQGLGGGNTNHGNRRSIGHSLP</sequence>
<organism evidence="3">
    <name type="scientific">Laccaria bicolor (strain S238N-H82 / ATCC MYA-4686)</name>
    <name type="common">Bicoloured deceiver</name>
    <name type="synonym">Laccaria laccata var. bicolor</name>
    <dbReference type="NCBI Taxonomy" id="486041"/>
    <lineage>
        <taxon>Eukaryota</taxon>
        <taxon>Fungi</taxon>
        <taxon>Dikarya</taxon>
        <taxon>Basidiomycota</taxon>
        <taxon>Agaricomycotina</taxon>
        <taxon>Agaricomycetes</taxon>
        <taxon>Agaricomycetidae</taxon>
        <taxon>Agaricales</taxon>
        <taxon>Agaricineae</taxon>
        <taxon>Hydnangiaceae</taxon>
        <taxon>Laccaria</taxon>
    </lineage>
</organism>
<proteinExistence type="predicted"/>
<dbReference type="Proteomes" id="UP000001194">
    <property type="component" value="Unassembled WGS sequence"/>
</dbReference>
<dbReference type="AlphaFoldDB" id="B0DCS0"/>
<evidence type="ECO:0000313" key="3">
    <source>
        <dbReference type="Proteomes" id="UP000001194"/>
    </source>
</evidence>
<gene>
    <name evidence="2" type="ORF">LACBIDRAFT_298402</name>
</gene>
<name>B0DCS0_LACBS</name>
<keyword evidence="3" id="KW-1185">Reference proteome</keyword>
<reference evidence="2 3" key="1">
    <citation type="journal article" date="2008" name="Nature">
        <title>The genome of Laccaria bicolor provides insights into mycorrhizal symbiosis.</title>
        <authorList>
            <person name="Martin F."/>
            <person name="Aerts A."/>
            <person name="Ahren D."/>
            <person name="Brun A."/>
            <person name="Danchin E.G.J."/>
            <person name="Duchaussoy F."/>
            <person name="Gibon J."/>
            <person name="Kohler A."/>
            <person name="Lindquist E."/>
            <person name="Pereda V."/>
            <person name="Salamov A."/>
            <person name="Shapiro H.J."/>
            <person name="Wuyts J."/>
            <person name="Blaudez D."/>
            <person name="Buee M."/>
            <person name="Brokstein P."/>
            <person name="Canbaeck B."/>
            <person name="Cohen D."/>
            <person name="Courty P.E."/>
            <person name="Coutinho P.M."/>
            <person name="Delaruelle C."/>
            <person name="Detter J.C."/>
            <person name="Deveau A."/>
            <person name="DiFazio S."/>
            <person name="Duplessis S."/>
            <person name="Fraissinet-Tachet L."/>
            <person name="Lucic E."/>
            <person name="Frey-Klett P."/>
            <person name="Fourrey C."/>
            <person name="Feussner I."/>
            <person name="Gay G."/>
            <person name="Grimwood J."/>
            <person name="Hoegger P.J."/>
            <person name="Jain P."/>
            <person name="Kilaru S."/>
            <person name="Labbe J."/>
            <person name="Lin Y.C."/>
            <person name="Legue V."/>
            <person name="Le Tacon F."/>
            <person name="Marmeisse R."/>
            <person name="Melayah D."/>
            <person name="Montanini B."/>
            <person name="Muratet M."/>
            <person name="Nehls U."/>
            <person name="Niculita-Hirzel H."/>
            <person name="Oudot-Le Secq M.P."/>
            <person name="Peter M."/>
            <person name="Quesneville H."/>
            <person name="Rajashekar B."/>
            <person name="Reich M."/>
            <person name="Rouhier N."/>
            <person name="Schmutz J."/>
            <person name="Yin T."/>
            <person name="Chalot M."/>
            <person name="Henrissat B."/>
            <person name="Kuees U."/>
            <person name="Lucas S."/>
            <person name="Van de Peer Y."/>
            <person name="Podila G.K."/>
            <person name="Polle A."/>
            <person name="Pukkila P.J."/>
            <person name="Richardson P.M."/>
            <person name="Rouze P."/>
            <person name="Sanders I.R."/>
            <person name="Stajich J.E."/>
            <person name="Tunlid A."/>
            <person name="Tuskan G."/>
            <person name="Grigoriev I.V."/>
        </authorList>
    </citation>
    <scope>NUCLEOTIDE SEQUENCE [LARGE SCALE GENOMIC DNA]</scope>
    <source>
        <strain evidence="3">S238N-H82 / ATCC MYA-4686</strain>
    </source>
</reference>
<dbReference type="InParanoid" id="B0DCS0"/>
<dbReference type="EMBL" id="DS547104">
    <property type="protein sequence ID" value="EDR07341.1"/>
    <property type="molecule type" value="Genomic_DNA"/>
</dbReference>
<dbReference type="HOGENOM" id="CLU_2688237_0_0_1"/>
<dbReference type="RefSeq" id="XP_001881733.1">
    <property type="nucleotide sequence ID" value="XM_001881698.1"/>
</dbReference>